<comment type="caution">
    <text evidence="3">The sequence shown here is derived from an EMBL/GenBank/DDBJ whole genome shotgun (WGS) entry which is preliminary data.</text>
</comment>
<name>A0ABT8L5B6_9BACT</name>
<accession>A0ABT8L5B6</accession>
<dbReference type="PANTHER" id="PTHR48051">
    <property type="match status" value="1"/>
</dbReference>
<dbReference type="SUPFAM" id="SSF52058">
    <property type="entry name" value="L domain-like"/>
    <property type="match status" value="1"/>
</dbReference>
<dbReference type="InterPro" id="IPR026444">
    <property type="entry name" value="Secre_tail"/>
</dbReference>
<dbReference type="InterPro" id="IPR001611">
    <property type="entry name" value="Leu-rich_rpt"/>
</dbReference>
<dbReference type="PANTHER" id="PTHR48051:SF1">
    <property type="entry name" value="RAS SUPPRESSOR PROTEIN 1"/>
    <property type="match status" value="1"/>
</dbReference>
<keyword evidence="2" id="KW-0677">Repeat</keyword>
<dbReference type="PROSITE" id="PS00290">
    <property type="entry name" value="IG_MHC"/>
    <property type="match status" value="1"/>
</dbReference>
<dbReference type="EMBL" id="JAUJEB010000001">
    <property type="protein sequence ID" value="MDN5212914.1"/>
    <property type="molecule type" value="Genomic_DNA"/>
</dbReference>
<dbReference type="Gene3D" id="3.80.10.10">
    <property type="entry name" value="Ribonuclease Inhibitor"/>
    <property type="match status" value="2"/>
</dbReference>
<reference evidence="3" key="1">
    <citation type="submission" date="2023-06" db="EMBL/GenBank/DDBJ databases">
        <title>Genomic of Agaribacillus aureum.</title>
        <authorList>
            <person name="Wang G."/>
        </authorList>
    </citation>
    <scope>NUCLEOTIDE SEQUENCE</scope>
    <source>
        <strain evidence="3">BMA12</strain>
    </source>
</reference>
<dbReference type="SMART" id="SM00364">
    <property type="entry name" value="LRR_BAC"/>
    <property type="match status" value="6"/>
</dbReference>
<dbReference type="RefSeq" id="WP_346758231.1">
    <property type="nucleotide sequence ID" value="NZ_JAUJEB010000001.1"/>
</dbReference>
<dbReference type="PROSITE" id="PS51450">
    <property type="entry name" value="LRR"/>
    <property type="match status" value="4"/>
</dbReference>
<dbReference type="InterPro" id="IPR050216">
    <property type="entry name" value="LRR_domain-containing"/>
</dbReference>
<keyword evidence="1" id="KW-0433">Leucine-rich repeat</keyword>
<gene>
    <name evidence="3" type="ORF">QQ020_12685</name>
</gene>
<evidence type="ECO:0000256" key="2">
    <source>
        <dbReference type="ARBA" id="ARBA00022737"/>
    </source>
</evidence>
<dbReference type="InterPro" id="IPR003006">
    <property type="entry name" value="Ig/MHC_CS"/>
</dbReference>
<evidence type="ECO:0000313" key="4">
    <source>
        <dbReference type="Proteomes" id="UP001172083"/>
    </source>
</evidence>
<keyword evidence="4" id="KW-1185">Reference proteome</keyword>
<evidence type="ECO:0000256" key="1">
    <source>
        <dbReference type="ARBA" id="ARBA00022614"/>
    </source>
</evidence>
<organism evidence="3 4">
    <name type="scientific">Agaribacillus aureus</name>
    <dbReference type="NCBI Taxonomy" id="3051825"/>
    <lineage>
        <taxon>Bacteria</taxon>
        <taxon>Pseudomonadati</taxon>
        <taxon>Bacteroidota</taxon>
        <taxon>Cytophagia</taxon>
        <taxon>Cytophagales</taxon>
        <taxon>Splendidivirgaceae</taxon>
        <taxon>Agaribacillus</taxon>
    </lineage>
</organism>
<protein>
    <submittedName>
        <fullName evidence="3">T9SS type A sorting domain-containing protein</fullName>
    </submittedName>
</protein>
<dbReference type="Gene3D" id="2.60.40.4070">
    <property type="match status" value="1"/>
</dbReference>
<evidence type="ECO:0000313" key="3">
    <source>
        <dbReference type="EMBL" id="MDN5212914.1"/>
    </source>
</evidence>
<proteinExistence type="predicted"/>
<dbReference type="NCBIfam" id="TIGR04183">
    <property type="entry name" value="Por_Secre_tail"/>
    <property type="match status" value="1"/>
</dbReference>
<dbReference type="Pfam" id="PF12799">
    <property type="entry name" value="LRR_4"/>
    <property type="match status" value="1"/>
</dbReference>
<dbReference type="Proteomes" id="UP001172083">
    <property type="component" value="Unassembled WGS sequence"/>
</dbReference>
<sequence>MHAIQEKMLKWSRVQFCCITVLTIGIISPSSAQLKANVQDSLLLLQFQKELMQKGWPQLWDTDQWVSGWGGVLLHPVNGKVTSISMRGDKLTKPFETDSLPAAISTLQSLDSLKHLAFALLGLKYVPKEIGDFKSLESLGLVHNKLEDIPTELNNLTELKQLFLTNNRLTDLPDLSGLSNLEVISVSSNKMLKQVPSTIFSLTTLTRLDIGYTGITTMPEQISLLTNLETLNADGAALTSLPDAITQLPKLSDLKLANNQLTSLPVLLGDLQNLISLDLTRNRLTKLPASMNQLLKLRQIRFSDNQLTEFPVNLVGLPGLRFIYGERNQMEGEIPQALFNIIGLRLFLEGNELSGKLAIKAGKIPERLYIKNNRFTLKDIIERYKDFDSNNNTFIEFYPQKKIGTSRTFHPAAGVDFNLSIDNYTPATGAKFAWYRLPGLAGGASPMKASEQEKLVLPVFDPVVDGGIYYCIVTHPDLPNISLQSHRVRVIGVDLPPSITIKDLVFRQGNVPGIIANVKDDYTAVEDLNFSWPEETDHFKLEKDLVSPLKNKRLIHPKDPVWTGSDTVTVNVTDENGNLTATSATITVLPPENEIPQINVPPIYMNIFQDIELPCTPGTTGCNAFYPFVSKTYLKYFVSDDLTPARYLDYRIIEADPLTGKVTDKVNMALNPQPEGITLDATVLAHQDTTVIVTLEVKDEEGGMRQKQIQFIAKAIMPNMSPRINTIPEQVILKGTPGFPALNLNQYVDEDYVAHKNLVWVGASLPNLSVEVRDSTAFVRPAYADSSYSGSITYIVSEKTNYDRTSFQVVKYSIVDGLTISGSIKDGNEKPLAGVEFKGFPTPVVSDASGNFEASVLPGWSGTVIPALADYIFQPSQIKLSNVTGDLSDQDFVATYIGKYIISGTVLNTSNEPIEGVSLSGFPDKIFTDQKGIYQAKVPAGWSGTVSPVKGNVQFNPGQMEFTNVRKDLYHQNFHSVLINGVTADKENILKIFPNPSTEEVEILLTQPINTHAKLEIITPQGKLIKQYHLHKRSKSLRWEGKDQNGQVVPSGIYMCRIIVDDRLITTTKIVRIK</sequence>
<dbReference type="InterPro" id="IPR025875">
    <property type="entry name" value="Leu-rich_rpt_4"/>
</dbReference>
<dbReference type="InterPro" id="IPR003591">
    <property type="entry name" value="Leu-rich_rpt_typical-subtyp"/>
</dbReference>
<dbReference type="InterPro" id="IPR032675">
    <property type="entry name" value="LRR_dom_sf"/>
</dbReference>
<dbReference type="SMART" id="SM00369">
    <property type="entry name" value="LRR_TYP"/>
    <property type="match status" value="7"/>
</dbReference>